<dbReference type="AlphaFoldDB" id="A0A0R2IVN1"/>
<dbReference type="SUPFAM" id="SSF52266">
    <property type="entry name" value="SGNH hydrolase"/>
    <property type="match status" value="1"/>
</dbReference>
<gene>
    <name evidence="3" type="ORF">IV80_GL001534</name>
</gene>
<dbReference type="Proteomes" id="UP000051568">
    <property type="component" value="Unassembled WGS sequence"/>
</dbReference>
<keyword evidence="4" id="KW-1185">Reference proteome</keyword>
<keyword evidence="1" id="KW-0378">Hydrolase</keyword>
<dbReference type="PANTHER" id="PTHR22901">
    <property type="entry name" value="SIALATE O-ACETYLESTERASE"/>
    <property type="match status" value="1"/>
</dbReference>
<dbReference type="STRING" id="319652.IV80_GL001534"/>
<dbReference type="Pfam" id="PF03629">
    <property type="entry name" value="SASA"/>
    <property type="match status" value="1"/>
</dbReference>
<dbReference type="PANTHER" id="PTHR22901:SF0">
    <property type="entry name" value="SIALATE O-ACETYLESTERASE"/>
    <property type="match status" value="1"/>
</dbReference>
<name>A0A0R2IVN1_9LACO</name>
<evidence type="ECO:0000313" key="3">
    <source>
        <dbReference type="EMBL" id="KRN66284.1"/>
    </source>
</evidence>
<reference evidence="3 4" key="1">
    <citation type="journal article" date="2015" name="Genome Announc.">
        <title>Expanding the biotechnology potential of lactobacilli through comparative genomics of 213 strains and associated genera.</title>
        <authorList>
            <person name="Sun Z."/>
            <person name="Harris H.M."/>
            <person name="McCann A."/>
            <person name="Guo C."/>
            <person name="Argimon S."/>
            <person name="Zhang W."/>
            <person name="Yang X."/>
            <person name="Jeffery I.B."/>
            <person name="Cooney J.C."/>
            <person name="Kagawa T.F."/>
            <person name="Liu W."/>
            <person name="Song Y."/>
            <person name="Salvetti E."/>
            <person name="Wrobel A."/>
            <person name="Rasinkangas P."/>
            <person name="Parkhill J."/>
            <person name="Rea M.C."/>
            <person name="O'Sullivan O."/>
            <person name="Ritari J."/>
            <person name="Douillard F.P."/>
            <person name="Paul Ross R."/>
            <person name="Yang R."/>
            <person name="Briner A.E."/>
            <person name="Felis G.E."/>
            <person name="de Vos W.M."/>
            <person name="Barrangou R."/>
            <person name="Klaenhammer T.R."/>
            <person name="Caufield P.W."/>
            <person name="Cui Y."/>
            <person name="Zhang H."/>
            <person name="O'Toole P.W."/>
        </authorList>
    </citation>
    <scope>NUCLEOTIDE SEQUENCE [LARGE SCALE GENOMIC DNA]</scope>
    <source>
        <strain evidence="3 4">DSM 17757</strain>
    </source>
</reference>
<evidence type="ECO:0000313" key="4">
    <source>
        <dbReference type="Proteomes" id="UP000051568"/>
    </source>
</evidence>
<dbReference type="Gene3D" id="3.40.50.1110">
    <property type="entry name" value="SGNH hydrolase"/>
    <property type="match status" value="1"/>
</dbReference>
<accession>A0A0R2IVN1</accession>
<dbReference type="InterPro" id="IPR039329">
    <property type="entry name" value="SIAE"/>
</dbReference>
<comment type="caution">
    <text evidence="3">The sequence shown here is derived from an EMBL/GenBank/DDBJ whole genome shotgun (WGS) entry which is preliminary data.</text>
</comment>
<dbReference type="GO" id="GO:0001681">
    <property type="term" value="F:sialate O-acetylesterase activity"/>
    <property type="evidence" value="ECO:0007669"/>
    <property type="project" value="InterPro"/>
</dbReference>
<dbReference type="InterPro" id="IPR036514">
    <property type="entry name" value="SGNH_hydro_sf"/>
</dbReference>
<proteinExistence type="predicted"/>
<dbReference type="InterPro" id="IPR005181">
    <property type="entry name" value="SASA"/>
</dbReference>
<dbReference type="GO" id="GO:0005975">
    <property type="term" value="P:carbohydrate metabolic process"/>
    <property type="evidence" value="ECO:0007669"/>
    <property type="project" value="TreeGrafter"/>
</dbReference>
<sequence length="484" mass="54679">MVLPRNKAFHIAGFARSQAQVTVNIGQNCQSAQANSDGKWVVRFPAMHDELVSITAKSAEGQCSVQNVHFGQVHLLAGQSNIEYQLVDDQEYNQLVKQIKKQSAYFYNVPKVEYQNADGSVIPEDLARPQWQQVTPETIGELSAIGFYMLQQLLHDFPDQVIGIVDCYKGGTSASSWLPQSVLKADSELKATFIVPFEQQVTGKTAVDFKKELEAYQKKVEIHNVKLAAYLKKYPEATLSQAKDTVGHTPWPPPMTPKSFLRPGGLYETMVLTIRHYTFNDVVWYQGENDAPNPQVYPKLLEALILNWRDLLADRALPFYIVQLPGYADEPKDAWAMIRQAQLEIAQAVPDVHLISISDTGDEHNIHPASKRKPGTRIGQIISGLQYSDTPFVFKVEIHRERLILFVNHAATVRETGTTTMEVCITGKWYEKRVQLTGRNEITIAKSADENIESVRYAYRNYPKLTLYNEQDLPVAPFKIKLSL</sequence>
<evidence type="ECO:0000259" key="2">
    <source>
        <dbReference type="Pfam" id="PF03629"/>
    </source>
</evidence>
<protein>
    <recommendedName>
        <fullName evidence="2">Sialate O-acetylesterase domain-containing protein</fullName>
    </recommendedName>
</protein>
<dbReference type="PATRIC" id="fig|319652.3.peg.1554"/>
<feature type="domain" description="Sialate O-acetylesterase" evidence="2">
    <location>
        <begin position="260"/>
        <end position="369"/>
    </location>
</feature>
<dbReference type="EMBL" id="JQBR01000005">
    <property type="protein sequence ID" value="KRN66284.1"/>
    <property type="molecule type" value="Genomic_DNA"/>
</dbReference>
<organism evidence="3 4">
    <name type="scientific">Pediococcus cellicola</name>
    <dbReference type="NCBI Taxonomy" id="319652"/>
    <lineage>
        <taxon>Bacteria</taxon>
        <taxon>Bacillati</taxon>
        <taxon>Bacillota</taxon>
        <taxon>Bacilli</taxon>
        <taxon>Lactobacillales</taxon>
        <taxon>Lactobacillaceae</taxon>
        <taxon>Pediococcus</taxon>
    </lineage>
</organism>
<evidence type="ECO:0000256" key="1">
    <source>
        <dbReference type="ARBA" id="ARBA00022801"/>
    </source>
</evidence>